<evidence type="ECO:0000313" key="2">
    <source>
        <dbReference type="EMBL" id="HHE75740.1"/>
    </source>
</evidence>
<feature type="domain" description="Integrase catalytic" evidence="1">
    <location>
        <begin position="54"/>
        <end position="187"/>
    </location>
</feature>
<dbReference type="InterPro" id="IPR012337">
    <property type="entry name" value="RNaseH-like_sf"/>
</dbReference>
<dbReference type="Proteomes" id="UP000886130">
    <property type="component" value="Unassembled WGS sequence"/>
</dbReference>
<name>A0A7J3T9I1_9ARCH</name>
<dbReference type="GO" id="GO:0003676">
    <property type="term" value="F:nucleic acid binding"/>
    <property type="evidence" value="ECO:0007669"/>
    <property type="project" value="InterPro"/>
</dbReference>
<dbReference type="PROSITE" id="PS50994">
    <property type="entry name" value="INTEGRASE"/>
    <property type="match status" value="1"/>
</dbReference>
<evidence type="ECO:0000259" key="1">
    <source>
        <dbReference type="PROSITE" id="PS50994"/>
    </source>
</evidence>
<comment type="caution">
    <text evidence="2">The sequence shown here is derived from an EMBL/GenBank/DDBJ whole genome shotgun (WGS) entry which is preliminary data.</text>
</comment>
<dbReference type="Gene3D" id="3.30.420.10">
    <property type="entry name" value="Ribonuclease H-like superfamily/Ribonuclease H"/>
    <property type="match status" value="1"/>
</dbReference>
<gene>
    <name evidence="2" type="ORF">ENL31_01255</name>
</gene>
<organism evidence="2">
    <name type="scientific">Candidatus Aciduliprofundum boonei</name>
    <dbReference type="NCBI Taxonomy" id="379547"/>
    <lineage>
        <taxon>Archaea</taxon>
        <taxon>Methanobacteriati</taxon>
        <taxon>Thermoplasmatota</taxon>
        <taxon>DHVE2 group</taxon>
        <taxon>Candidatus Aciduliprofundum</taxon>
    </lineage>
</organism>
<sequence length="250" mass="29708">MDSLIIELHKRYCVGAVLVGKIIRERYGIRIDNNHIHEVLKMNGYAKDEPKKRGRKKPWVRYERTHSLSAAHMDWYYDERTDMWVCPVEDDASRKVLAVIETESPTVEASIAVLDEAYQKYLHIRPIQAVIVEHGSQFYANKRDKNGHANHRFERFCREHNIELILCKYHHPQSNGKIERFFQTYARHRHAFKTKEEFLHWYNCVRPHMSLNLDELETPEKAFYRKAQDIILGNFLRLIENMEESGANEA</sequence>
<dbReference type="EMBL" id="DRTM01000093">
    <property type="protein sequence ID" value="HHE75740.1"/>
    <property type="molecule type" value="Genomic_DNA"/>
</dbReference>
<dbReference type="SUPFAM" id="SSF53098">
    <property type="entry name" value="Ribonuclease H-like"/>
    <property type="match status" value="1"/>
</dbReference>
<dbReference type="GO" id="GO:0015074">
    <property type="term" value="P:DNA integration"/>
    <property type="evidence" value="ECO:0007669"/>
    <property type="project" value="InterPro"/>
</dbReference>
<accession>A0A7J3T9I1</accession>
<dbReference type="InterPro" id="IPR036397">
    <property type="entry name" value="RNaseH_sf"/>
</dbReference>
<dbReference type="AlphaFoldDB" id="A0A7J3T9I1"/>
<dbReference type="Pfam" id="PF13683">
    <property type="entry name" value="rve_3"/>
    <property type="match status" value="1"/>
</dbReference>
<proteinExistence type="predicted"/>
<protein>
    <submittedName>
        <fullName evidence="2">Transposase</fullName>
    </submittedName>
</protein>
<reference evidence="2" key="1">
    <citation type="journal article" date="2020" name="mSystems">
        <title>Genome- and Community-Level Interaction Insights into Carbon Utilization and Element Cycling Functions of Hydrothermarchaeota in Hydrothermal Sediment.</title>
        <authorList>
            <person name="Zhou Z."/>
            <person name="Liu Y."/>
            <person name="Xu W."/>
            <person name="Pan J."/>
            <person name="Luo Z.H."/>
            <person name="Li M."/>
        </authorList>
    </citation>
    <scope>NUCLEOTIDE SEQUENCE [LARGE SCALE GENOMIC DNA]</scope>
    <source>
        <strain evidence="2">HyVt-85</strain>
    </source>
</reference>
<dbReference type="InterPro" id="IPR001584">
    <property type="entry name" value="Integrase_cat-core"/>
</dbReference>